<proteinExistence type="predicted"/>
<feature type="region of interest" description="Disordered" evidence="1">
    <location>
        <begin position="594"/>
        <end position="614"/>
    </location>
</feature>
<feature type="domain" description="DUF3741" evidence="3">
    <location>
        <begin position="74"/>
        <end position="102"/>
    </location>
</feature>
<feature type="compositionally biased region" description="Polar residues" evidence="1">
    <location>
        <begin position="422"/>
        <end position="431"/>
    </location>
</feature>
<accession>A0AAV1D6K9</accession>
<dbReference type="PANTHER" id="PTHR21726:SF57">
    <property type="entry name" value="SERINE-RICH ADHESIN FOR PLATELETS-LIKE PROTEIN"/>
    <property type="match status" value="1"/>
</dbReference>
<dbReference type="Pfam" id="PF14309">
    <property type="entry name" value="DUF4378"/>
    <property type="match status" value="1"/>
</dbReference>
<feature type="compositionally biased region" description="Low complexity" evidence="1">
    <location>
        <begin position="570"/>
        <end position="579"/>
    </location>
</feature>
<feature type="compositionally biased region" description="Polar residues" evidence="1">
    <location>
        <begin position="327"/>
        <end position="337"/>
    </location>
</feature>
<feature type="compositionally biased region" description="Polar residues" evidence="1">
    <location>
        <begin position="373"/>
        <end position="382"/>
    </location>
</feature>
<dbReference type="InterPro" id="IPR025486">
    <property type="entry name" value="DUF4378"/>
</dbReference>
<evidence type="ECO:0000259" key="3">
    <source>
        <dbReference type="Pfam" id="PF14383"/>
    </source>
</evidence>
<feature type="compositionally biased region" description="Basic and acidic residues" evidence="1">
    <location>
        <begin position="383"/>
        <end position="401"/>
    </location>
</feature>
<feature type="region of interest" description="Disordered" evidence="1">
    <location>
        <begin position="256"/>
        <end position="461"/>
    </location>
</feature>
<keyword evidence="5" id="KW-1185">Reference proteome</keyword>
<evidence type="ECO:0000313" key="4">
    <source>
        <dbReference type="EMBL" id="CAI9103499.1"/>
    </source>
</evidence>
<dbReference type="Pfam" id="PF14383">
    <property type="entry name" value="VARLMGL"/>
    <property type="match status" value="1"/>
</dbReference>
<feature type="compositionally biased region" description="Polar residues" evidence="1">
    <location>
        <begin position="257"/>
        <end position="268"/>
    </location>
</feature>
<feature type="compositionally biased region" description="Basic and acidic residues" evidence="1">
    <location>
        <begin position="273"/>
        <end position="286"/>
    </location>
</feature>
<dbReference type="AlphaFoldDB" id="A0AAV1D6K9"/>
<feature type="compositionally biased region" description="Polar residues" evidence="1">
    <location>
        <begin position="402"/>
        <end position="414"/>
    </location>
</feature>
<protein>
    <submittedName>
        <fullName evidence="4">OLC1v1001994C1</fullName>
    </submittedName>
</protein>
<organism evidence="4 5">
    <name type="scientific">Oldenlandia corymbosa var. corymbosa</name>
    <dbReference type="NCBI Taxonomy" id="529605"/>
    <lineage>
        <taxon>Eukaryota</taxon>
        <taxon>Viridiplantae</taxon>
        <taxon>Streptophyta</taxon>
        <taxon>Embryophyta</taxon>
        <taxon>Tracheophyta</taxon>
        <taxon>Spermatophyta</taxon>
        <taxon>Magnoliopsida</taxon>
        <taxon>eudicotyledons</taxon>
        <taxon>Gunneridae</taxon>
        <taxon>Pentapetalae</taxon>
        <taxon>asterids</taxon>
        <taxon>lamiids</taxon>
        <taxon>Gentianales</taxon>
        <taxon>Rubiaceae</taxon>
        <taxon>Rubioideae</taxon>
        <taxon>Spermacoceae</taxon>
        <taxon>Hedyotis-Oldenlandia complex</taxon>
        <taxon>Oldenlandia</taxon>
    </lineage>
</organism>
<evidence type="ECO:0000259" key="2">
    <source>
        <dbReference type="Pfam" id="PF14309"/>
    </source>
</evidence>
<sequence>MEVEKRSSKGGFLQLFDWNVKSRKKLFSNKSESSENTKQGREILNDSTVSRLQKVHENGYGPCTRGTNDLNYTSSVNGDDGSTKAPSVVARLMGLDSLPTTNASESCYTPLFESPSFRDSHYSRVIPDIRGDEHIVIYESMRNKLDGSTKNPVEVMLHKVQSRPIERFQTEVLPPKSAKPISITHHKLLSPIKSPGFIPSMNAAYLVEAAAKIIEQSPRSTTTHKLPTLGSSSVPLRIQDLKEKMEAAQRSARILEASQNGKEQISSRQMKRQPRDKVLGRGEAPDTVRVLEAPKSSGPRNLKNKDKSVSMAAQAKANPQKKEKYNSGGNRNFVNQKEQSDKKYSSAARNQSKSQKSAEGRTSVNRPSDVLRPNSQKQNSGSNDDRESLRSSFSHQKDRKSVSTNDVPRSSKTVSRVDVNTAAGSRKTSVNLVGKEQPMSMMRKSAGKRPLVNGNNDRNTAINKGVKSVKCNFETEKYSSRWDAAERKSGMDVVSFTFTSPIKKSLSASSSPGHGVEKKRSPFTISSFSESQSSLGLSVTSSDALGMLLEQKLKELTSKIESPHQQLDHSSVFPSSADSCSDSSSALNIARTKSGEHDVKFQSHTPKDKPHVSATRMWQGVEGTEENGSIGSIEYDRGHRLQTARPVPSLEHAYSEASCSSLDSSRSVTNEASKMFSSFEAYEITQWSSTKKSQPTEDVELSDCASSASLGTTSVTETSLSCSSMFPYESPNWEFEYVRHVLVNTDLMLQEFALGEAHKILPPDLFVHFGDEKLGSNRNSEENFKVVRKLLFDYVEESLEQKCARLLSGSWKSWAKLTNSFQRKDWLAEGLCREISGWTSMEDFMVDELVDKDMSSHLGKWVDFETEAFEEGVDIEKGILSCLVDELVDDFLLA</sequence>
<reference evidence="4" key="1">
    <citation type="submission" date="2023-03" db="EMBL/GenBank/DDBJ databases">
        <authorList>
            <person name="Julca I."/>
        </authorList>
    </citation>
    <scope>NUCLEOTIDE SEQUENCE</scope>
</reference>
<feature type="compositionally biased region" description="Basic and acidic residues" evidence="1">
    <location>
        <begin position="594"/>
        <end position="611"/>
    </location>
</feature>
<feature type="region of interest" description="Disordered" evidence="1">
    <location>
        <begin position="560"/>
        <end position="579"/>
    </location>
</feature>
<dbReference type="EMBL" id="OX459121">
    <property type="protein sequence ID" value="CAI9103499.1"/>
    <property type="molecule type" value="Genomic_DNA"/>
</dbReference>
<evidence type="ECO:0000256" key="1">
    <source>
        <dbReference type="SAM" id="MobiDB-lite"/>
    </source>
</evidence>
<feature type="domain" description="DUF4378" evidence="2">
    <location>
        <begin position="734"/>
        <end position="886"/>
    </location>
</feature>
<feature type="compositionally biased region" description="Polar residues" evidence="1">
    <location>
        <begin position="347"/>
        <end position="366"/>
    </location>
</feature>
<dbReference type="InterPro" id="IPR032795">
    <property type="entry name" value="DUF3741-assoc"/>
</dbReference>
<gene>
    <name evidence="4" type="ORF">OLC1_LOCUS12650</name>
</gene>
<dbReference type="PANTHER" id="PTHR21726">
    <property type="entry name" value="PHOSPHATIDYLINOSITOL N-ACETYLGLUCOSAMINYLTRANSFERASE SUBUNIT P DOWN SYNDROME CRITICAL REGION PROTEIN 5 -RELATED"/>
    <property type="match status" value="1"/>
</dbReference>
<name>A0AAV1D6K9_OLDCO</name>
<evidence type="ECO:0000313" key="5">
    <source>
        <dbReference type="Proteomes" id="UP001161247"/>
    </source>
</evidence>
<dbReference type="Proteomes" id="UP001161247">
    <property type="component" value="Chromosome 4"/>
</dbReference>